<evidence type="ECO:0000313" key="2">
    <source>
        <dbReference type="EMBL" id="KAK9166858.1"/>
    </source>
</evidence>
<accession>A0AAP0L9B5</accession>
<gene>
    <name evidence="2" type="ORF">Scep_002049</name>
</gene>
<comment type="caution">
    <text evidence="2">The sequence shown here is derived from an EMBL/GenBank/DDBJ whole genome shotgun (WGS) entry which is preliminary data.</text>
</comment>
<feature type="region of interest" description="Disordered" evidence="1">
    <location>
        <begin position="62"/>
        <end position="107"/>
    </location>
</feature>
<feature type="compositionally biased region" description="Acidic residues" evidence="1">
    <location>
        <begin position="79"/>
        <end position="107"/>
    </location>
</feature>
<reference evidence="2 3" key="1">
    <citation type="submission" date="2024-01" db="EMBL/GenBank/DDBJ databases">
        <title>Genome assemblies of Stephania.</title>
        <authorList>
            <person name="Yang L."/>
        </authorList>
    </citation>
    <scope>NUCLEOTIDE SEQUENCE [LARGE SCALE GENOMIC DNA]</scope>
    <source>
        <strain evidence="2">JXDWG</strain>
        <tissue evidence="2">Leaf</tissue>
    </source>
</reference>
<name>A0AAP0L9B5_9MAGN</name>
<dbReference type="EMBL" id="JBBNAG010000001">
    <property type="protein sequence ID" value="KAK9166858.1"/>
    <property type="molecule type" value="Genomic_DNA"/>
</dbReference>
<dbReference type="AlphaFoldDB" id="A0AAP0L9B5"/>
<protein>
    <submittedName>
        <fullName evidence="2">Uncharacterized protein</fullName>
    </submittedName>
</protein>
<dbReference type="Proteomes" id="UP001419268">
    <property type="component" value="Unassembled WGS sequence"/>
</dbReference>
<proteinExistence type="predicted"/>
<sequence length="107" mass="11682">MLRRGCTGIRSSELILGLRFKGPLRARLGREALHESAMLFVQVHRGKARANDVSVRAVLKGNERGGAVMEEENHGGNEIDWDDDDGGSGNSDGDDDDVGDEDEDCRE</sequence>
<evidence type="ECO:0000313" key="3">
    <source>
        <dbReference type="Proteomes" id="UP001419268"/>
    </source>
</evidence>
<evidence type="ECO:0000256" key="1">
    <source>
        <dbReference type="SAM" id="MobiDB-lite"/>
    </source>
</evidence>
<keyword evidence="3" id="KW-1185">Reference proteome</keyword>
<organism evidence="2 3">
    <name type="scientific">Stephania cephalantha</name>
    <dbReference type="NCBI Taxonomy" id="152367"/>
    <lineage>
        <taxon>Eukaryota</taxon>
        <taxon>Viridiplantae</taxon>
        <taxon>Streptophyta</taxon>
        <taxon>Embryophyta</taxon>
        <taxon>Tracheophyta</taxon>
        <taxon>Spermatophyta</taxon>
        <taxon>Magnoliopsida</taxon>
        <taxon>Ranunculales</taxon>
        <taxon>Menispermaceae</taxon>
        <taxon>Menispermoideae</taxon>
        <taxon>Cissampelideae</taxon>
        <taxon>Stephania</taxon>
    </lineage>
</organism>